<dbReference type="PROSITE" id="PS00154">
    <property type="entry name" value="ATPASE_E1_E2"/>
    <property type="match status" value="1"/>
</dbReference>
<evidence type="ECO:0000256" key="4">
    <source>
        <dbReference type="ARBA" id="ARBA00022723"/>
    </source>
</evidence>
<evidence type="ECO:0000256" key="2">
    <source>
        <dbReference type="ARBA" id="ARBA00006024"/>
    </source>
</evidence>
<organism evidence="13 14">
    <name type="scientific">Pseudovibrio ascidiaceicola</name>
    <dbReference type="NCBI Taxonomy" id="285279"/>
    <lineage>
        <taxon>Bacteria</taxon>
        <taxon>Pseudomonadati</taxon>
        <taxon>Pseudomonadota</taxon>
        <taxon>Alphaproteobacteria</taxon>
        <taxon>Hyphomicrobiales</taxon>
        <taxon>Stappiaceae</taxon>
        <taxon>Pseudovibrio</taxon>
    </lineage>
</organism>
<evidence type="ECO:0000313" key="14">
    <source>
        <dbReference type="Proteomes" id="UP000199598"/>
    </source>
</evidence>
<dbReference type="Gene3D" id="3.40.50.1000">
    <property type="entry name" value="HAD superfamily/HAD-like"/>
    <property type="match status" value="1"/>
</dbReference>
<dbReference type="Pfam" id="PF00122">
    <property type="entry name" value="E1-E2_ATPase"/>
    <property type="match status" value="1"/>
</dbReference>
<dbReference type="Proteomes" id="UP000199598">
    <property type="component" value="Unassembled WGS sequence"/>
</dbReference>
<comment type="similarity">
    <text evidence="2 10">Belongs to the cation transport ATPase (P-type) (TC 3.A.3) family. Type IB subfamily.</text>
</comment>
<dbReference type="InterPro" id="IPR023299">
    <property type="entry name" value="ATPase_P-typ_cyto_dom_N"/>
</dbReference>
<dbReference type="NCBIfam" id="TIGR01525">
    <property type="entry name" value="ATPase-IB_hvy"/>
    <property type="match status" value="1"/>
</dbReference>
<feature type="transmembrane region" description="Helical" evidence="10">
    <location>
        <begin position="778"/>
        <end position="797"/>
    </location>
</feature>
<dbReference type="InterPro" id="IPR023214">
    <property type="entry name" value="HAD_sf"/>
</dbReference>
<keyword evidence="10" id="KW-1003">Cell membrane</keyword>
<comment type="caution">
    <text evidence="13">The sequence shown here is derived from an EMBL/GenBank/DDBJ whole genome shotgun (WGS) entry which is preliminary data.</text>
</comment>
<evidence type="ECO:0000313" key="13">
    <source>
        <dbReference type="EMBL" id="SFJ88656.1"/>
    </source>
</evidence>
<reference evidence="13 14" key="1">
    <citation type="submission" date="2016-10" db="EMBL/GenBank/DDBJ databases">
        <authorList>
            <person name="Varghese N."/>
            <person name="Submissions S."/>
        </authorList>
    </citation>
    <scope>NUCLEOTIDE SEQUENCE [LARGE SCALE GENOMIC DNA]</scope>
    <source>
        <strain evidence="13 14">DSM 16392</strain>
    </source>
</reference>
<gene>
    <name evidence="13" type="ORF">SAMN04488518_101128</name>
</gene>
<dbReference type="Gene3D" id="2.70.150.10">
    <property type="entry name" value="Calcium-transporting ATPase, cytoplasmic transduction domain A"/>
    <property type="match status" value="1"/>
</dbReference>
<dbReference type="InterPro" id="IPR018303">
    <property type="entry name" value="ATPase_P-typ_P_site"/>
</dbReference>
<dbReference type="PRINTS" id="PR00119">
    <property type="entry name" value="CATATPASE"/>
</dbReference>
<evidence type="ECO:0000256" key="6">
    <source>
        <dbReference type="ARBA" id="ARBA00022989"/>
    </source>
</evidence>
<dbReference type="InterPro" id="IPR008250">
    <property type="entry name" value="ATPase_P-typ_transduc_dom_A_sf"/>
</dbReference>
<dbReference type="InterPro" id="IPR051014">
    <property type="entry name" value="Cation_Transport_ATPase_IB"/>
</dbReference>
<proteinExistence type="inferred from homology"/>
<protein>
    <recommendedName>
        <fullName evidence="8">P-type Zn(2+) transporter</fullName>
        <ecNumber evidence="8">7.2.2.12</ecNumber>
    </recommendedName>
</protein>
<dbReference type="EC" id="7.2.2.12" evidence="8"/>
<evidence type="ECO:0000259" key="12">
    <source>
        <dbReference type="Pfam" id="PF00122"/>
    </source>
</evidence>
<evidence type="ECO:0000256" key="3">
    <source>
        <dbReference type="ARBA" id="ARBA00022692"/>
    </source>
</evidence>
<feature type="compositionally biased region" description="Polar residues" evidence="11">
    <location>
        <begin position="23"/>
        <end position="32"/>
    </location>
</feature>
<name>A0A1I3V2R7_9HYPH</name>
<comment type="subcellular location">
    <subcellularLocation>
        <location evidence="10">Cell membrane</location>
    </subcellularLocation>
    <subcellularLocation>
        <location evidence="1">Membrane</location>
    </subcellularLocation>
</comment>
<feature type="transmembrane region" description="Helical" evidence="10">
    <location>
        <begin position="237"/>
        <end position="258"/>
    </location>
</feature>
<feature type="region of interest" description="Disordered" evidence="11">
    <location>
        <begin position="1"/>
        <end position="44"/>
    </location>
</feature>
<sequence length="825" mass="87982">MSNAEDRGQKLSPDEIEEHTKKSCCSSKAEQSQETEDSCCSGNDAAQEKETSCCSSDHDSPKEDCCSSTEEHEHTHAHKHEHVHAHTGCGCSSQSEAAIPDVTNWKGARSFRVEGLCCAEEMSILRRVVGPVVGDPEYLAFDVLNGKMIISPVARDVADDLIIKAVNTTGMKAALFIEQEAADARAKQHRRLGSFTIASGLFWATALIVQAVLFFSSTNSTDVFSVFDSVPTGPVEVLYMLAIVAGLRLVAPKGLYAAKTLRPDMNLLMLVAVAGAIGIGEWFEGATVAFLFSLSLYLESWSVGRARKAVAALMDIAPTVVRLLNPNGTEEEVPANSVKPGATFIVRGGDRIPLDGVVRKGVGSVDQAPITGESVPVMKEAGDDVYAGTINGEGSFEVEATKGADDTMLARIIRMVSEAQARRAAAEQWVEKFARVYTPAVMVLAILLATVPPLLFGAAWMDWFYRALVLLVIACPCALVISTPVSIVAGLTSAARNGVLIKGGVFLELPARLKALAFDKTGTITNGLPTVTDVYPLSGHSVEELLTRAASLEARSSHPLAEAILTRAKEDGAEYQPAENVELLPGRGLSGQRNGKSYWLGSRRFLNEKDFEIGEADAKARELEAEGKTVVAVGTDAHVCGLIALADTVRDTAEELVSQLHKAGVEKLVMLTGDNKATAERVASSVGIDEVRAELLPEDKVAAVEQLSHEYETVAMIGDGVNDAPAMARASFGVAMGAIGSDAAIETADIALMKDDLSRLPWLIHHSKRTLQIIHQNIAFAFIVKGILVVLTAMGFASLWAAILGDVGATLIVVTNALRLLKDKA</sequence>
<evidence type="ECO:0000256" key="7">
    <source>
        <dbReference type="ARBA" id="ARBA00023136"/>
    </source>
</evidence>
<evidence type="ECO:0000256" key="11">
    <source>
        <dbReference type="SAM" id="MobiDB-lite"/>
    </source>
</evidence>
<dbReference type="PANTHER" id="PTHR48085:SF5">
    <property type="entry name" value="CADMIUM_ZINC-TRANSPORTING ATPASE HMA4-RELATED"/>
    <property type="match status" value="1"/>
</dbReference>
<dbReference type="EMBL" id="FOSK01000001">
    <property type="protein sequence ID" value="SFJ88656.1"/>
    <property type="molecule type" value="Genomic_DNA"/>
</dbReference>
<feature type="transmembrane region" description="Helical" evidence="10">
    <location>
        <begin position="467"/>
        <end position="492"/>
    </location>
</feature>
<dbReference type="SUPFAM" id="SSF81665">
    <property type="entry name" value="Calcium ATPase, transmembrane domain M"/>
    <property type="match status" value="1"/>
</dbReference>
<dbReference type="RefSeq" id="WP_208859963.1">
    <property type="nucleotide sequence ID" value="NZ_FOSK01000001.1"/>
</dbReference>
<feature type="transmembrane region" description="Helical" evidence="10">
    <location>
        <begin position="195"/>
        <end position="217"/>
    </location>
</feature>
<keyword evidence="3 10" id="KW-0812">Transmembrane</keyword>
<keyword evidence="5" id="KW-1278">Translocase</keyword>
<evidence type="ECO:0000256" key="8">
    <source>
        <dbReference type="ARBA" id="ARBA00039097"/>
    </source>
</evidence>
<dbReference type="SUPFAM" id="SSF56784">
    <property type="entry name" value="HAD-like"/>
    <property type="match status" value="1"/>
</dbReference>
<dbReference type="PANTHER" id="PTHR48085">
    <property type="entry name" value="CADMIUM/ZINC-TRANSPORTING ATPASE HMA2-RELATED"/>
    <property type="match status" value="1"/>
</dbReference>
<dbReference type="SFLD" id="SFLDG00002">
    <property type="entry name" value="C1.7:_P-type_atpase_like"/>
    <property type="match status" value="1"/>
</dbReference>
<feature type="transmembrane region" description="Helical" evidence="10">
    <location>
        <begin position="803"/>
        <end position="821"/>
    </location>
</feature>
<evidence type="ECO:0000256" key="9">
    <source>
        <dbReference type="ARBA" id="ARBA00047308"/>
    </source>
</evidence>
<dbReference type="InterPro" id="IPR059000">
    <property type="entry name" value="ATPase_P-type_domA"/>
</dbReference>
<dbReference type="SFLD" id="SFLDF00027">
    <property type="entry name" value="p-type_atpase"/>
    <property type="match status" value="1"/>
</dbReference>
<dbReference type="PRINTS" id="PR00941">
    <property type="entry name" value="CDATPASE"/>
</dbReference>
<feature type="domain" description="P-type ATPase A" evidence="12">
    <location>
        <begin position="318"/>
        <end position="416"/>
    </location>
</feature>
<keyword evidence="10" id="KW-0547">Nucleotide-binding</keyword>
<dbReference type="SUPFAM" id="SSF81653">
    <property type="entry name" value="Calcium ATPase, transduction domain A"/>
    <property type="match status" value="1"/>
</dbReference>
<feature type="compositionally biased region" description="Basic and acidic residues" evidence="11">
    <location>
        <begin position="1"/>
        <end position="21"/>
    </location>
</feature>
<keyword evidence="10" id="KW-0067">ATP-binding</keyword>
<dbReference type="InterPro" id="IPR027256">
    <property type="entry name" value="P-typ_ATPase_IB"/>
</dbReference>
<evidence type="ECO:0000256" key="5">
    <source>
        <dbReference type="ARBA" id="ARBA00022967"/>
    </source>
</evidence>
<dbReference type="InterPro" id="IPR001757">
    <property type="entry name" value="P_typ_ATPase"/>
</dbReference>
<dbReference type="InterPro" id="IPR044492">
    <property type="entry name" value="P_typ_ATPase_HD_dom"/>
</dbReference>
<dbReference type="Gene3D" id="3.40.1110.10">
    <property type="entry name" value="Calcium-transporting ATPase, cytoplasmic domain N"/>
    <property type="match status" value="1"/>
</dbReference>
<dbReference type="SFLD" id="SFLDS00003">
    <property type="entry name" value="Haloacid_Dehalogenase"/>
    <property type="match status" value="1"/>
</dbReference>
<keyword evidence="14" id="KW-1185">Reference proteome</keyword>
<dbReference type="InterPro" id="IPR036412">
    <property type="entry name" value="HAD-like_sf"/>
</dbReference>
<keyword evidence="6 10" id="KW-1133">Transmembrane helix</keyword>
<comment type="catalytic activity">
    <reaction evidence="9">
        <text>Zn(2+)(in) + ATP + H2O = Zn(2+)(out) + ADP + phosphate + H(+)</text>
        <dbReference type="Rhea" id="RHEA:20621"/>
        <dbReference type="ChEBI" id="CHEBI:15377"/>
        <dbReference type="ChEBI" id="CHEBI:15378"/>
        <dbReference type="ChEBI" id="CHEBI:29105"/>
        <dbReference type="ChEBI" id="CHEBI:30616"/>
        <dbReference type="ChEBI" id="CHEBI:43474"/>
        <dbReference type="ChEBI" id="CHEBI:456216"/>
        <dbReference type="EC" id="7.2.2.12"/>
    </reaction>
</comment>
<dbReference type="NCBIfam" id="TIGR01494">
    <property type="entry name" value="ATPase_P-type"/>
    <property type="match status" value="1"/>
</dbReference>
<dbReference type="Pfam" id="PF00702">
    <property type="entry name" value="Hydrolase"/>
    <property type="match status" value="1"/>
</dbReference>
<evidence type="ECO:0000256" key="1">
    <source>
        <dbReference type="ARBA" id="ARBA00004370"/>
    </source>
</evidence>
<keyword evidence="4 10" id="KW-0479">Metal-binding</keyword>
<dbReference type="InterPro" id="IPR023298">
    <property type="entry name" value="ATPase_P-typ_TM_dom_sf"/>
</dbReference>
<keyword evidence="7 10" id="KW-0472">Membrane</keyword>
<feature type="transmembrane region" description="Helical" evidence="10">
    <location>
        <begin position="441"/>
        <end position="461"/>
    </location>
</feature>
<evidence type="ECO:0000256" key="10">
    <source>
        <dbReference type="RuleBase" id="RU362081"/>
    </source>
</evidence>
<accession>A0A1I3V2R7</accession>